<accession>A0A286UND6</accession>
<keyword evidence="3 9" id="KW-0812">Transmembrane</keyword>
<keyword evidence="10" id="KW-0808">Transferase</keyword>
<dbReference type="Proteomes" id="UP000217199">
    <property type="component" value="Unassembled WGS sequence"/>
</dbReference>
<name>A0A286UND6_9AGAM</name>
<dbReference type="PANTHER" id="PTHR14360">
    <property type="entry name" value="PROTEIN FMP32, MITOCHONDRIAL"/>
    <property type="match status" value="1"/>
</dbReference>
<sequence length="334" mass="37190">MLAATLRRNVPRRCRPPRGYRPMSSAIQFPGPPGSQPNSSIGEPSRPTEPLLPHGSSNSNSNSLVPSIATSPQIPPVSETQAHPYAGAKEYADNQEAKNPPPNSSSNLPALPQHNRNQEWAQTHVYNPPPFDTHHFFSALVKTFPAPTANSLMRATRALLVDRLGRVRREALTSKDLENQAYLFRAALSEARNEITLRQKNDSATILTTSSTLRREIDTLDGKMKSDIANLKHELQMDVDNRKTESKTDLKQMDIAIEDVLNKAIVQIGDMRAKTEEMKWDNMRRAVLGLGVFAVTIIIIFETNHSKTTKEAAQPPALITSEPRQSEFLEEQMT</sequence>
<evidence type="ECO:0000313" key="11">
    <source>
        <dbReference type="Proteomes" id="UP000217199"/>
    </source>
</evidence>
<evidence type="ECO:0000256" key="2">
    <source>
        <dbReference type="ARBA" id="ARBA00004370"/>
    </source>
</evidence>
<keyword evidence="5" id="KW-0175">Coiled coil</keyword>
<dbReference type="AlphaFoldDB" id="A0A286UND6"/>
<gene>
    <name evidence="10" type="ORF">PNOK_0369900</name>
</gene>
<evidence type="ECO:0000256" key="9">
    <source>
        <dbReference type="SAM" id="Phobius"/>
    </source>
</evidence>
<dbReference type="STRING" id="2282107.A0A286UND6"/>
<dbReference type="GO" id="GO:0016740">
    <property type="term" value="F:transferase activity"/>
    <property type="evidence" value="ECO:0007669"/>
    <property type="project" value="UniProtKB-KW"/>
</dbReference>
<comment type="subcellular location">
    <subcellularLocation>
        <location evidence="2">Membrane</location>
    </subcellularLocation>
    <subcellularLocation>
        <location evidence="1">Mitochondrion</location>
    </subcellularLocation>
</comment>
<keyword evidence="7 9" id="KW-0472">Membrane</keyword>
<evidence type="ECO:0000256" key="6">
    <source>
        <dbReference type="ARBA" id="ARBA00023128"/>
    </source>
</evidence>
<feature type="transmembrane region" description="Helical" evidence="9">
    <location>
        <begin position="282"/>
        <end position="301"/>
    </location>
</feature>
<dbReference type="InParanoid" id="A0A286UND6"/>
<evidence type="ECO:0000256" key="5">
    <source>
        <dbReference type="ARBA" id="ARBA00023054"/>
    </source>
</evidence>
<evidence type="ECO:0000256" key="4">
    <source>
        <dbReference type="ARBA" id="ARBA00022989"/>
    </source>
</evidence>
<feature type="compositionally biased region" description="Basic residues" evidence="8">
    <location>
        <begin position="9"/>
        <end position="18"/>
    </location>
</feature>
<keyword evidence="6" id="KW-0496">Mitochondrion</keyword>
<evidence type="ECO:0000256" key="3">
    <source>
        <dbReference type="ARBA" id="ARBA00022692"/>
    </source>
</evidence>
<reference evidence="10 11" key="1">
    <citation type="journal article" date="2017" name="Mol. Ecol.">
        <title>Comparative and population genomic landscape of Phellinus noxius: A hypervariable fungus causing root rot in trees.</title>
        <authorList>
            <person name="Chung C.L."/>
            <person name="Lee T.J."/>
            <person name="Akiba M."/>
            <person name="Lee H.H."/>
            <person name="Kuo T.H."/>
            <person name="Liu D."/>
            <person name="Ke H.M."/>
            <person name="Yokoi T."/>
            <person name="Roa M.B."/>
            <person name="Lu M.J."/>
            <person name="Chang Y.Y."/>
            <person name="Ann P.J."/>
            <person name="Tsai J.N."/>
            <person name="Chen C.Y."/>
            <person name="Tzean S.S."/>
            <person name="Ota Y."/>
            <person name="Hattori T."/>
            <person name="Sahashi N."/>
            <person name="Liou R.F."/>
            <person name="Kikuchi T."/>
            <person name="Tsai I.J."/>
        </authorList>
    </citation>
    <scope>NUCLEOTIDE SEQUENCE [LARGE SCALE GENOMIC DNA]</scope>
    <source>
        <strain evidence="10 11">FFPRI411160</strain>
    </source>
</reference>
<dbReference type="GO" id="GO:0016020">
    <property type="term" value="C:membrane"/>
    <property type="evidence" value="ECO:0007669"/>
    <property type="project" value="UniProtKB-SubCell"/>
</dbReference>
<dbReference type="Gene3D" id="1.20.5.340">
    <property type="match status" value="1"/>
</dbReference>
<dbReference type="GO" id="GO:0005739">
    <property type="term" value="C:mitochondrion"/>
    <property type="evidence" value="ECO:0007669"/>
    <property type="project" value="UniProtKB-SubCell"/>
</dbReference>
<organism evidence="10 11">
    <name type="scientific">Pyrrhoderma noxium</name>
    <dbReference type="NCBI Taxonomy" id="2282107"/>
    <lineage>
        <taxon>Eukaryota</taxon>
        <taxon>Fungi</taxon>
        <taxon>Dikarya</taxon>
        <taxon>Basidiomycota</taxon>
        <taxon>Agaricomycotina</taxon>
        <taxon>Agaricomycetes</taxon>
        <taxon>Hymenochaetales</taxon>
        <taxon>Hymenochaetaceae</taxon>
        <taxon>Pyrrhoderma</taxon>
    </lineage>
</organism>
<dbReference type="FunCoup" id="A0A286UND6">
    <property type="interactions" value="144"/>
</dbReference>
<proteinExistence type="predicted"/>
<keyword evidence="4 9" id="KW-1133">Transmembrane helix</keyword>
<dbReference type="Pfam" id="PF07798">
    <property type="entry name" value="CCDC90-like"/>
    <property type="match status" value="1"/>
</dbReference>
<dbReference type="OrthoDB" id="1552at2759"/>
<evidence type="ECO:0000256" key="1">
    <source>
        <dbReference type="ARBA" id="ARBA00004173"/>
    </source>
</evidence>
<evidence type="ECO:0000256" key="8">
    <source>
        <dbReference type="SAM" id="MobiDB-lite"/>
    </source>
</evidence>
<dbReference type="PANTHER" id="PTHR14360:SF12">
    <property type="entry name" value="MOZ PROTEIN REPRESENTS A CHROMATIN-ASSOCIATED ACETYLTRANSFERASE"/>
    <property type="match status" value="1"/>
</dbReference>
<protein>
    <submittedName>
        <fullName evidence="10">Protein related to COX10-farnesyl transferase</fullName>
    </submittedName>
</protein>
<feature type="region of interest" description="Disordered" evidence="8">
    <location>
        <begin position="1"/>
        <end position="80"/>
    </location>
</feature>
<comment type="caution">
    <text evidence="10">The sequence shown here is derived from an EMBL/GenBank/DDBJ whole genome shotgun (WGS) entry which is preliminary data.</text>
</comment>
<feature type="region of interest" description="Disordered" evidence="8">
    <location>
        <begin position="93"/>
        <end position="112"/>
    </location>
</feature>
<keyword evidence="11" id="KW-1185">Reference proteome</keyword>
<dbReference type="EMBL" id="NBII01000003">
    <property type="protein sequence ID" value="PAV21072.1"/>
    <property type="molecule type" value="Genomic_DNA"/>
</dbReference>
<dbReference type="InterPro" id="IPR024461">
    <property type="entry name" value="CCDC90-like"/>
</dbReference>
<evidence type="ECO:0000256" key="7">
    <source>
        <dbReference type="ARBA" id="ARBA00023136"/>
    </source>
</evidence>
<evidence type="ECO:0000313" key="10">
    <source>
        <dbReference type="EMBL" id="PAV21072.1"/>
    </source>
</evidence>